<feature type="transmembrane region" description="Helical" evidence="8">
    <location>
        <begin position="141"/>
        <end position="162"/>
    </location>
</feature>
<dbReference type="Pfam" id="PF01694">
    <property type="entry name" value="Rhomboid"/>
    <property type="match status" value="1"/>
</dbReference>
<dbReference type="AlphaFoldDB" id="A0A2P6MQC1"/>
<dbReference type="PANTHER" id="PTHR43066:SF1">
    <property type="entry name" value="RHOMBOID PROTEIN 2"/>
    <property type="match status" value="1"/>
</dbReference>
<dbReference type="GO" id="GO:0004252">
    <property type="term" value="F:serine-type endopeptidase activity"/>
    <property type="evidence" value="ECO:0007669"/>
    <property type="project" value="InterPro"/>
</dbReference>
<feature type="transmembrane region" description="Helical" evidence="8">
    <location>
        <begin position="168"/>
        <end position="186"/>
    </location>
</feature>
<keyword evidence="3" id="KW-0645">Protease</keyword>
<gene>
    <name evidence="10" type="ORF">PROFUN_16476</name>
</gene>
<dbReference type="Gene3D" id="1.20.1540.10">
    <property type="entry name" value="Rhomboid-like"/>
    <property type="match status" value="1"/>
</dbReference>
<name>A0A2P6MQC1_9EUKA</name>
<sequence>MQEQARAAVDRSWQWYRGVPLVTRLCLLLNVAVHVIGSFGPLFSFDIISSGCLLTGSNQLQYSLNGEPKNCLKTESSEGSIFYAYWIIMVDILASSIQFLLYELYSMFYGGTNCSIGFSGILFAILTVICNNRQQETTSFFGFFSVPSKWFPWLILLFIELLSPGTSFVGHLSGILVGLLYVYRLLNLLIPSRSTLVNWERWEHHHLIPTSAFHPYGVRTEQMALPEYSLLPSQLTDPLFPGIAQLAELHRLVKFEKSSTDLVKTFPVKRTEPKVFDELPVSKLLNYLTRDNIIELIGFPNFSSLNEQVRQQTGKVSLPAVKKMLADNEQFQAILDQNHGMIQQAYNKYLAANTKVNDLTRQQQSKQISWLMNKPKKQFLGCMAKHTPPEVFQKCVEQYDDPDAKYEQYKIIPYSGLRNSAYEKELNAGHTNRAAVLRPPPGMKIQHLPKGIREYVSRNPSEFKDYLDEISAETKYLSTISRLVKKETGPDARDRIRRRILQAAENTGDDSDVDVENE</sequence>
<feature type="domain" description="Peptidase S54 rhomboid" evidence="9">
    <location>
        <begin position="79"/>
        <end position="186"/>
    </location>
</feature>
<evidence type="ECO:0000256" key="8">
    <source>
        <dbReference type="SAM" id="Phobius"/>
    </source>
</evidence>
<protein>
    <recommendedName>
        <fullName evidence="9">Peptidase S54 rhomboid domain-containing protein</fullName>
    </recommendedName>
</protein>
<dbReference type="InterPro" id="IPR022764">
    <property type="entry name" value="Peptidase_S54_rhomboid_dom"/>
</dbReference>
<dbReference type="Proteomes" id="UP000241769">
    <property type="component" value="Unassembled WGS sequence"/>
</dbReference>
<evidence type="ECO:0000259" key="9">
    <source>
        <dbReference type="Pfam" id="PF01694"/>
    </source>
</evidence>
<evidence type="ECO:0000256" key="2">
    <source>
        <dbReference type="ARBA" id="ARBA00009045"/>
    </source>
</evidence>
<reference evidence="10 11" key="1">
    <citation type="journal article" date="2018" name="Genome Biol. Evol.">
        <title>Multiple Roots of Fruiting Body Formation in Amoebozoa.</title>
        <authorList>
            <person name="Hillmann F."/>
            <person name="Forbes G."/>
            <person name="Novohradska S."/>
            <person name="Ferling I."/>
            <person name="Riege K."/>
            <person name="Groth M."/>
            <person name="Westermann M."/>
            <person name="Marz M."/>
            <person name="Spaller T."/>
            <person name="Winckler T."/>
            <person name="Schaap P."/>
            <person name="Glockner G."/>
        </authorList>
    </citation>
    <scope>NUCLEOTIDE SEQUENCE [LARGE SCALE GENOMIC DNA]</scope>
    <source>
        <strain evidence="10 11">Jena</strain>
    </source>
</reference>
<dbReference type="PANTHER" id="PTHR43066">
    <property type="entry name" value="RHOMBOID-RELATED PROTEIN"/>
    <property type="match status" value="1"/>
</dbReference>
<comment type="subcellular location">
    <subcellularLocation>
        <location evidence="1">Membrane</location>
        <topology evidence="1">Multi-pass membrane protein</topology>
    </subcellularLocation>
</comment>
<dbReference type="GO" id="GO:0016020">
    <property type="term" value="C:membrane"/>
    <property type="evidence" value="ECO:0007669"/>
    <property type="project" value="UniProtKB-SubCell"/>
</dbReference>
<evidence type="ECO:0000256" key="4">
    <source>
        <dbReference type="ARBA" id="ARBA00022692"/>
    </source>
</evidence>
<feature type="transmembrane region" description="Helical" evidence="8">
    <location>
        <begin position="107"/>
        <end position="129"/>
    </location>
</feature>
<evidence type="ECO:0000313" key="10">
    <source>
        <dbReference type="EMBL" id="PRP73882.1"/>
    </source>
</evidence>
<feature type="transmembrane region" description="Helical" evidence="8">
    <location>
        <begin position="82"/>
        <end position="101"/>
    </location>
</feature>
<feature type="transmembrane region" description="Helical" evidence="8">
    <location>
        <begin position="21"/>
        <end position="43"/>
    </location>
</feature>
<evidence type="ECO:0000256" key="7">
    <source>
        <dbReference type="ARBA" id="ARBA00023136"/>
    </source>
</evidence>
<evidence type="ECO:0000313" key="11">
    <source>
        <dbReference type="Proteomes" id="UP000241769"/>
    </source>
</evidence>
<evidence type="ECO:0000256" key="5">
    <source>
        <dbReference type="ARBA" id="ARBA00022801"/>
    </source>
</evidence>
<accession>A0A2P6MQC1</accession>
<keyword evidence="11" id="KW-1185">Reference proteome</keyword>
<keyword evidence="4 8" id="KW-0812">Transmembrane</keyword>
<keyword evidence="7 8" id="KW-0472">Membrane</keyword>
<evidence type="ECO:0000256" key="1">
    <source>
        <dbReference type="ARBA" id="ARBA00004141"/>
    </source>
</evidence>
<keyword evidence="5" id="KW-0378">Hydrolase</keyword>
<dbReference type="InParanoid" id="A0A2P6MQC1"/>
<evidence type="ECO:0000256" key="6">
    <source>
        <dbReference type="ARBA" id="ARBA00022989"/>
    </source>
</evidence>
<dbReference type="EMBL" id="MDYQ01000532">
    <property type="protein sequence ID" value="PRP73882.1"/>
    <property type="molecule type" value="Genomic_DNA"/>
</dbReference>
<comment type="similarity">
    <text evidence="2">Belongs to the peptidase S54 family.</text>
</comment>
<dbReference type="SUPFAM" id="SSF144091">
    <property type="entry name" value="Rhomboid-like"/>
    <property type="match status" value="1"/>
</dbReference>
<organism evidence="10 11">
    <name type="scientific">Planoprotostelium fungivorum</name>
    <dbReference type="NCBI Taxonomy" id="1890364"/>
    <lineage>
        <taxon>Eukaryota</taxon>
        <taxon>Amoebozoa</taxon>
        <taxon>Evosea</taxon>
        <taxon>Variosea</taxon>
        <taxon>Cavosteliida</taxon>
        <taxon>Cavosteliaceae</taxon>
        <taxon>Planoprotostelium</taxon>
    </lineage>
</organism>
<evidence type="ECO:0000256" key="3">
    <source>
        <dbReference type="ARBA" id="ARBA00022670"/>
    </source>
</evidence>
<proteinExistence type="inferred from homology"/>
<keyword evidence="6 8" id="KW-1133">Transmembrane helix</keyword>
<dbReference type="InterPro" id="IPR035952">
    <property type="entry name" value="Rhomboid-like_sf"/>
</dbReference>
<dbReference type="GO" id="GO:0006508">
    <property type="term" value="P:proteolysis"/>
    <property type="evidence" value="ECO:0007669"/>
    <property type="project" value="UniProtKB-KW"/>
</dbReference>
<comment type="caution">
    <text evidence="10">The sequence shown here is derived from an EMBL/GenBank/DDBJ whole genome shotgun (WGS) entry which is preliminary data.</text>
</comment>
<dbReference type="OrthoDB" id="10257275at2759"/>